<name>A0AAE0U3U7_9PEZI</name>
<sequence>MALIPGAKVLQTFFKNIDKAARNWEESLVDHVRRVSGPLAARMLVQMGLDTKTTAPFGLFDNACGAGAVAAALDGLVQPEVLRLSHVLCGDFSEPVIGLVKKRITSEGWVNTEAKVVDAQTNGLASGNFTHVTTNIGFHVVPDSKAALDETLRVLKPGGVLGFTTWHKTPGWASEVEAAFKAFPFPAPMLTPPLQTTTWGDWGDVNWVRQTLVDRGLEEVQVEVFEYQSRVDSADHFVTSTSMMIDWVTNSSWSEELRKEHGKEEVYGLIKDFLEKRYDGKPWDISWSALVATGRVPSD</sequence>
<dbReference type="AlphaFoldDB" id="A0AAE0U3U7"/>
<feature type="domain" description="Methyltransferase type 11" evidence="1">
    <location>
        <begin position="61"/>
        <end position="161"/>
    </location>
</feature>
<dbReference type="GO" id="GO:0008757">
    <property type="term" value="F:S-adenosylmethionine-dependent methyltransferase activity"/>
    <property type="evidence" value="ECO:0007669"/>
    <property type="project" value="InterPro"/>
</dbReference>
<dbReference type="Gene3D" id="3.40.50.150">
    <property type="entry name" value="Vaccinia Virus protein VP39"/>
    <property type="match status" value="1"/>
</dbReference>
<evidence type="ECO:0000313" key="2">
    <source>
        <dbReference type="EMBL" id="KAK3389605.1"/>
    </source>
</evidence>
<dbReference type="Pfam" id="PF08241">
    <property type="entry name" value="Methyltransf_11"/>
    <property type="match status" value="1"/>
</dbReference>
<organism evidence="2 3">
    <name type="scientific">Podospora didyma</name>
    <dbReference type="NCBI Taxonomy" id="330526"/>
    <lineage>
        <taxon>Eukaryota</taxon>
        <taxon>Fungi</taxon>
        <taxon>Dikarya</taxon>
        <taxon>Ascomycota</taxon>
        <taxon>Pezizomycotina</taxon>
        <taxon>Sordariomycetes</taxon>
        <taxon>Sordariomycetidae</taxon>
        <taxon>Sordariales</taxon>
        <taxon>Podosporaceae</taxon>
        <taxon>Podospora</taxon>
    </lineage>
</organism>
<dbReference type="SUPFAM" id="SSF53335">
    <property type="entry name" value="S-adenosyl-L-methionine-dependent methyltransferases"/>
    <property type="match status" value="1"/>
</dbReference>
<accession>A0AAE0U3U7</accession>
<dbReference type="CDD" id="cd02440">
    <property type="entry name" value="AdoMet_MTases"/>
    <property type="match status" value="1"/>
</dbReference>
<dbReference type="InterPro" id="IPR029063">
    <property type="entry name" value="SAM-dependent_MTases_sf"/>
</dbReference>
<dbReference type="Proteomes" id="UP001285441">
    <property type="component" value="Unassembled WGS sequence"/>
</dbReference>
<keyword evidence="2" id="KW-0489">Methyltransferase</keyword>
<keyword evidence="3" id="KW-1185">Reference proteome</keyword>
<dbReference type="EMBL" id="JAULSW010000002">
    <property type="protein sequence ID" value="KAK3389605.1"/>
    <property type="molecule type" value="Genomic_DNA"/>
</dbReference>
<protein>
    <submittedName>
        <fullName evidence="2">S-adenosyl-L-methionine-dependent methyltransferase</fullName>
    </submittedName>
</protein>
<evidence type="ECO:0000313" key="3">
    <source>
        <dbReference type="Proteomes" id="UP001285441"/>
    </source>
</evidence>
<dbReference type="InterPro" id="IPR013216">
    <property type="entry name" value="Methyltransf_11"/>
</dbReference>
<dbReference type="GO" id="GO:0032259">
    <property type="term" value="P:methylation"/>
    <property type="evidence" value="ECO:0007669"/>
    <property type="project" value="UniProtKB-KW"/>
</dbReference>
<comment type="caution">
    <text evidence="2">The sequence shown here is derived from an EMBL/GenBank/DDBJ whole genome shotgun (WGS) entry which is preliminary data.</text>
</comment>
<keyword evidence="2" id="KW-0808">Transferase</keyword>
<evidence type="ECO:0000259" key="1">
    <source>
        <dbReference type="Pfam" id="PF08241"/>
    </source>
</evidence>
<reference evidence="2" key="1">
    <citation type="journal article" date="2023" name="Mol. Phylogenet. Evol.">
        <title>Genome-scale phylogeny and comparative genomics of the fungal order Sordariales.</title>
        <authorList>
            <person name="Hensen N."/>
            <person name="Bonometti L."/>
            <person name="Westerberg I."/>
            <person name="Brannstrom I.O."/>
            <person name="Guillou S."/>
            <person name="Cros-Aarteil S."/>
            <person name="Calhoun S."/>
            <person name="Haridas S."/>
            <person name="Kuo A."/>
            <person name="Mondo S."/>
            <person name="Pangilinan J."/>
            <person name="Riley R."/>
            <person name="LaButti K."/>
            <person name="Andreopoulos B."/>
            <person name="Lipzen A."/>
            <person name="Chen C."/>
            <person name="Yan M."/>
            <person name="Daum C."/>
            <person name="Ng V."/>
            <person name="Clum A."/>
            <person name="Steindorff A."/>
            <person name="Ohm R.A."/>
            <person name="Martin F."/>
            <person name="Silar P."/>
            <person name="Natvig D.O."/>
            <person name="Lalanne C."/>
            <person name="Gautier V."/>
            <person name="Ament-Velasquez S.L."/>
            <person name="Kruys A."/>
            <person name="Hutchinson M.I."/>
            <person name="Powell A.J."/>
            <person name="Barry K."/>
            <person name="Miller A.N."/>
            <person name="Grigoriev I.V."/>
            <person name="Debuchy R."/>
            <person name="Gladieux P."/>
            <person name="Hiltunen Thoren M."/>
            <person name="Johannesson H."/>
        </authorList>
    </citation>
    <scope>NUCLEOTIDE SEQUENCE</scope>
    <source>
        <strain evidence="2">CBS 232.78</strain>
    </source>
</reference>
<proteinExistence type="predicted"/>
<reference evidence="2" key="2">
    <citation type="submission" date="2023-06" db="EMBL/GenBank/DDBJ databases">
        <authorList>
            <consortium name="Lawrence Berkeley National Laboratory"/>
            <person name="Haridas S."/>
            <person name="Hensen N."/>
            <person name="Bonometti L."/>
            <person name="Westerberg I."/>
            <person name="Brannstrom I.O."/>
            <person name="Guillou S."/>
            <person name="Cros-Aarteil S."/>
            <person name="Calhoun S."/>
            <person name="Kuo A."/>
            <person name="Mondo S."/>
            <person name="Pangilinan J."/>
            <person name="Riley R."/>
            <person name="LaButti K."/>
            <person name="Andreopoulos B."/>
            <person name="Lipzen A."/>
            <person name="Chen C."/>
            <person name="Yanf M."/>
            <person name="Daum C."/>
            <person name="Ng V."/>
            <person name="Clum A."/>
            <person name="Steindorff A."/>
            <person name="Ohm R."/>
            <person name="Martin F."/>
            <person name="Silar P."/>
            <person name="Natvig D."/>
            <person name="Lalanne C."/>
            <person name="Gautier V."/>
            <person name="Ament-velasquez S.L."/>
            <person name="Kruys A."/>
            <person name="Hutchinson M.I."/>
            <person name="Powell A.J."/>
            <person name="Barry K."/>
            <person name="Miller A.N."/>
            <person name="Grigoriev I.V."/>
            <person name="Debuchy R."/>
            <person name="Gladieux P."/>
            <person name="Thoren M.H."/>
            <person name="Johannesson H."/>
        </authorList>
    </citation>
    <scope>NUCLEOTIDE SEQUENCE</scope>
    <source>
        <strain evidence="2">CBS 232.78</strain>
    </source>
</reference>
<gene>
    <name evidence="2" type="ORF">B0H63DRAFT_464028</name>
</gene>